<reference evidence="3 4" key="1">
    <citation type="submission" date="2018-05" db="EMBL/GenBank/DDBJ databases">
        <authorList>
            <person name="Datahose"/>
        </authorList>
    </citation>
    <scope>NUCLEOTIDE SEQUENCE</scope>
</reference>
<dbReference type="Pfam" id="PF00059">
    <property type="entry name" value="Lectin_C"/>
    <property type="match status" value="2"/>
</dbReference>
<feature type="signal peptide" evidence="1">
    <location>
        <begin position="1"/>
        <end position="20"/>
    </location>
</feature>
<dbReference type="PANTHER" id="PTHR45784:SF5">
    <property type="entry name" value="C-TYPE LECTIN DOMAIN FAMILY 20 MEMBER A-RELATED"/>
    <property type="match status" value="1"/>
</dbReference>
<evidence type="ECO:0000313" key="3">
    <source>
        <dbReference type="Ensembl" id="ENSACLP00000075505.1"/>
    </source>
</evidence>
<protein>
    <recommendedName>
        <fullName evidence="2">C-type lectin domain-containing protein</fullName>
    </recommendedName>
</protein>
<dbReference type="SMART" id="SM00034">
    <property type="entry name" value="CLECT"/>
    <property type="match status" value="2"/>
</dbReference>
<dbReference type="InterPro" id="IPR001304">
    <property type="entry name" value="C-type_lectin-like"/>
</dbReference>
<dbReference type="SUPFAM" id="SSF56436">
    <property type="entry name" value="C-type lectin-like"/>
    <property type="match status" value="2"/>
</dbReference>
<reference evidence="4" key="2">
    <citation type="submission" date="2023-03" db="EMBL/GenBank/DDBJ databases">
        <authorList>
            <consortium name="Wellcome Sanger Institute Data Sharing"/>
        </authorList>
    </citation>
    <scope>NUCLEOTIDE SEQUENCE [LARGE SCALE GENOMIC DNA]</scope>
</reference>
<organism evidence="3 4">
    <name type="scientific">Astatotilapia calliptera</name>
    <name type="common">Eastern happy</name>
    <name type="synonym">Chromis callipterus</name>
    <dbReference type="NCBI Taxonomy" id="8154"/>
    <lineage>
        <taxon>Eukaryota</taxon>
        <taxon>Metazoa</taxon>
        <taxon>Chordata</taxon>
        <taxon>Craniata</taxon>
        <taxon>Vertebrata</taxon>
        <taxon>Euteleostomi</taxon>
        <taxon>Actinopterygii</taxon>
        <taxon>Neopterygii</taxon>
        <taxon>Teleostei</taxon>
        <taxon>Neoteleostei</taxon>
        <taxon>Acanthomorphata</taxon>
        <taxon>Ovalentaria</taxon>
        <taxon>Cichlomorphae</taxon>
        <taxon>Cichliformes</taxon>
        <taxon>Cichlidae</taxon>
        <taxon>African cichlids</taxon>
        <taxon>Pseudocrenilabrinae</taxon>
        <taxon>Haplochromini</taxon>
        <taxon>Astatotilapia</taxon>
    </lineage>
</organism>
<evidence type="ECO:0000313" key="4">
    <source>
        <dbReference type="Proteomes" id="UP000265100"/>
    </source>
</evidence>
<dbReference type="PANTHER" id="PTHR45784">
    <property type="entry name" value="C-TYPE LECTIN DOMAIN FAMILY 20 MEMBER A-RELATED"/>
    <property type="match status" value="1"/>
</dbReference>
<sequence>MQRMEETCLLLILLLSGGLSTLPPHSREYHFVKMLMTQHEAQSYCREHFTDLVTIYNSDINQLLFSMSPRLSIGAWIGLYDDRYSWKWSMEEKLFYVGSTHEFLIWANGQPNCANAKEYCVALQGQTQMNDRPCGASYPFLCYNAKNTSYILVMENQTWSAAQSYCRTYHTDLTSIRSKEEKSNITLTLKGSGVQYVWIGLYRDPWAFWSDNTTSTFTNWNPSEPNNYNSIQYFATINFKEGTWSDSAWFDTAYVFCFTAVTKQTVLKMKLQSEADMHSTEIQQQVSQQLSGLMLSEGLTDFRIRWRKVQSYRDDQSKKQDVDGGCKTEV</sequence>
<feature type="chain" id="PRO_5044234834" description="C-type lectin domain-containing protein" evidence="1">
    <location>
        <begin position="21"/>
        <end position="330"/>
    </location>
</feature>
<dbReference type="GeneTree" id="ENSGT01100000263473"/>
<keyword evidence="4" id="KW-1185">Reference proteome</keyword>
<dbReference type="Ensembl" id="ENSACLT00000096560.1">
    <property type="protein sequence ID" value="ENSACLP00000075505.1"/>
    <property type="gene ID" value="ENSACLG00000034475.1"/>
</dbReference>
<feature type="domain" description="C-type lectin" evidence="2">
    <location>
        <begin position="24"/>
        <end position="143"/>
    </location>
</feature>
<dbReference type="Proteomes" id="UP000265100">
    <property type="component" value="Chromosome 9"/>
</dbReference>
<evidence type="ECO:0000259" key="2">
    <source>
        <dbReference type="PROSITE" id="PS50041"/>
    </source>
</evidence>
<accession>A0AAX7V1R4</accession>
<dbReference type="InterPro" id="IPR016186">
    <property type="entry name" value="C-type_lectin-like/link_sf"/>
</dbReference>
<name>A0AAX7V1R4_ASTCA</name>
<proteinExistence type="predicted"/>
<dbReference type="AlphaFoldDB" id="A0AAX7V1R4"/>
<keyword evidence="1" id="KW-0732">Signal</keyword>
<feature type="domain" description="C-type lectin" evidence="2">
    <location>
        <begin position="138"/>
        <end position="258"/>
    </location>
</feature>
<evidence type="ECO:0000256" key="1">
    <source>
        <dbReference type="SAM" id="SignalP"/>
    </source>
</evidence>
<dbReference type="PROSITE" id="PS50041">
    <property type="entry name" value="C_TYPE_LECTIN_2"/>
    <property type="match status" value="2"/>
</dbReference>
<reference evidence="3" key="4">
    <citation type="submission" date="2025-09" db="UniProtKB">
        <authorList>
            <consortium name="Ensembl"/>
        </authorList>
    </citation>
    <scope>IDENTIFICATION</scope>
</reference>
<dbReference type="InterPro" id="IPR016187">
    <property type="entry name" value="CTDL_fold"/>
</dbReference>
<dbReference type="Gene3D" id="3.10.100.10">
    <property type="entry name" value="Mannose-Binding Protein A, subunit A"/>
    <property type="match status" value="2"/>
</dbReference>
<reference evidence="3" key="3">
    <citation type="submission" date="2025-08" db="UniProtKB">
        <authorList>
            <consortium name="Ensembl"/>
        </authorList>
    </citation>
    <scope>IDENTIFICATION</scope>
</reference>